<sequence length="1041" mass="116165">MVDKKGQMEIMEAHKNDLTNIDFNNDWKCYCQLASEEIDQESMIAVVHNIVTDPCWSSINLPHIKKFEEISLHKWWYYKKFDWTSIDNQIQQQIQLVFGPNINLNDSSVSMNITIIIWLNNTKIFSGLFISLTNPIDLSSKLLYSKNIDEQTQTNILVVCCSNSTLFRHARLILRGKIICATGQVNVSEEFSSRSKTQEQNENEILDYTISLDDTNGRIGVLFKSKRKYKAPLKSISSSPQFVPYEQNERQIKENKEELKDDLLIPRLAILILTVGTRGDVQPFIALGQALRAYGHRVRLATHEIFRSFVRGNGLEFYPLAGDPADLISFMVKNAGIIPSMSSIIAGDVGKKRRSLADILASTWQACIANDDETDMPFTAEAIIANPPSFGHIHCAEKLQIPLHIMFTMPWTSTAAFPHPCSNIDNSTGSRKLINRYSYDLIDTLTWTGLRDIINNFRKKTLGLSTLNTSQAINMLNDERVPHTYCWSPSLVSKPDDWGAHINVSGFFFLDLGTAYTNPPQDLLNFLQLNDNKSKLSPPIYIGFGSIAGHDSRRILKVVIDAVNLTGYRVLLSGLATDTDHLPSNIFKIGNVPHDWLFQHVSAVCHHGGAGTTAAGLRAGKPTIIVPFFGDQFFWGAVIAKCGAGPQPVPGKSITTDQLIQAFHFVHKPMTCVAAESLRDSILKEDGCAAAVRAFHSNLPLTRMHSDLEPTFAACYRSDKYNIQISRPVAQVLVSTNILEESQLRPHVTREWHVKHDNHTHIIMHGLWEHSHKAISTMFVDTTIELKRTSSIQNINKRTTLGGAGTVAKGVGLGIGHLTIGSLALYGELTDILDHLPYLYDPYSNSKSRPVVIDFKSGAKAAGLTLWTGWKEGITGMITHPCAGYKRHGILGGAAGSVIASVNIWMKPGLSTLSSITWLSRGVYANATNVLDNYKKEGRRLSPNLYNVTSSLSTANNEEIQNENDKEVSLTAKTAANISGFHPKICQNIIDEFKKIKAEHEQHLNSLRRKKKNPISFPRIIKNKRSSSVDNRIDLSRKVKY</sequence>
<dbReference type="InterPro" id="IPR004276">
    <property type="entry name" value="GlycoTrans_28_N"/>
</dbReference>
<dbReference type="PANTHER" id="PTHR48050:SF13">
    <property type="entry name" value="STEROL 3-BETA-GLUCOSYLTRANSFERASE UGT80A2"/>
    <property type="match status" value="1"/>
</dbReference>
<reference evidence="4" key="1">
    <citation type="submission" date="2021-02" db="EMBL/GenBank/DDBJ databases">
        <authorList>
            <person name="Nowell W R."/>
        </authorList>
    </citation>
    <scope>NUCLEOTIDE SEQUENCE</scope>
</reference>
<evidence type="ECO:0000313" key="4">
    <source>
        <dbReference type="EMBL" id="CAF3571974.1"/>
    </source>
</evidence>
<proteinExistence type="predicted"/>
<dbReference type="InterPro" id="IPR050426">
    <property type="entry name" value="Glycosyltransferase_28"/>
</dbReference>
<dbReference type="Pfam" id="PF03033">
    <property type="entry name" value="Glyco_transf_28"/>
    <property type="match status" value="1"/>
</dbReference>
<dbReference type="EMBL" id="CAJOAZ010000195">
    <property type="protein sequence ID" value="CAF3571974.1"/>
    <property type="molecule type" value="Genomic_DNA"/>
</dbReference>
<feature type="domain" description="Glycosyltransferase family 28 N-terminal" evidence="2">
    <location>
        <begin position="270"/>
        <end position="418"/>
    </location>
</feature>
<protein>
    <recommendedName>
        <fullName evidence="6">Glycosyltransferase family 28 N-terminal domain-containing protein</fullName>
    </recommendedName>
</protein>
<dbReference type="InterPro" id="IPR002213">
    <property type="entry name" value="UDP_glucos_trans"/>
</dbReference>
<evidence type="ECO:0000259" key="2">
    <source>
        <dbReference type="Pfam" id="PF03033"/>
    </source>
</evidence>
<evidence type="ECO:0000313" key="5">
    <source>
        <dbReference type="Proteomes" id="UP000663844"/>
    </source>
</evidence>
<evidence type="ECO:0000256" key="1">
    <source>
        <dbReference type="ARBA" id="ARBA00022679"/>
    </source>
</evidence>
<dbReference type="GO" id="GO:0016906">
    <property type="term" value="F:sterol 3-beta-glucosyltransferase activity"/>
    <property type="evidence" value="ECO:0007669"/>
    <property type="project" value="UniProtKB-ARBA"/>
</dbReference>
<dbReference type="Pfam" id="PF06722">
    <property type="entry name" value="EryCIII-like_C"/>
    <property type="match status" value="1"/>
</dbReference>
<dbReference type="AlphaFoldDB" id="A0A818LXH9"/>
<dbReference type="FunFam" id="3.40.50.2000:FF:000009">
    <property type="entry name" value="Sterol 3-beta-glucosyltransferase UGT80A2"/>
    <property type="match status" value="1"/>
</dbReference>
<evidence type="ECO:0008006" key="6">
    <source>
        <dbReference type="Google" id="ProtNLM"/>
    </source>
</evidence>
<dbReference type="InterPro" id="IPR010610">
    <property type="entry name" value="EryCIII-like_C"/>
</dbReference>
<dbReference type="CDD" id="cd03784">
    <property type="entry name" value="GT1_Gtf-like"/>
    <property type="match status" value="1"/>
</dbReference>
<keyword evidence="1" id="KW-0808">Transferase</keyword>
<organism evidence="4 5">
    <name type="scientific">Adineta steineri</name>
    <dbReference type="NCBI Taxonomy" id="433720"/>
    <lineage>
        <taxon>Eukaryota</taxon>
        <taxon>Metazoa</taxon>
        <taxon>Spiralia</taxon>
        <taxon>Gnathifera</taxon>
        <taxon>Rotifera</taxon>
        <taxon>Eurotatoria</taxon>
        <taxon>Bdelloidea</taxon>
        <taxon>Adinetida</taxon>
        <taxon>Adinetidae</taxon>
        <taxon>Adineta</taxon>
    </lineage>
</organism>
<dbReference type="Proteomes" id="UP000663844">
    <property type="component" value="Unassembled WGS sequence"/>
</dbReference>
<dbReference type="GO" id="GO:0005975">
    <property type="term" value="P:carbohydrate metabolic process"/>
    <property type="evidence" value="ECO:0007669"/>
    <property type="project" value="InterPro"/>
</dbReference>
<dbReference type="SUPFAM" id="SSF53756">
    <property type="entry name" value="UDP-Glycosyltransferase/glycogen phosphorylase"/>
    <property type="match status" value="1"/>
</dbReference>
<dbReference type="PANTHER" id="PTHR48050">
    <property type="entry name" value="STEROL 3-BETA-GLUCOSYLTRANSFERASE"/>
    <property type="match status" value="1"/>
</dbReference>
<gene>
    <name evidence="4" type="ORF">OXD698_LOCUS4956</name>
</gene>
<evidence type="ECO:0000259" key="3">
    <source>
        <dbReference type="Pfam" id="PF06722"/>
    </source>
</evidence>
<dbReference type="Gene3D" id="3.40.50.2000">
    <property type="entry name" value="Glycogen Phosphorylase B"/>
    <property type="match status" value="2"/>
</dbReference>
<name>A0A818LXH9_9BILA</name>
<feature type="domain" description="Erythromycin biosynthesis protein CIII-like C-terminal" evidence="3">
    <location>
        <begin position="577"/>
        <end position="683"/>
    </location>
</feature>
<accession>A0A818LXH9</accession>
<comment type="caution">
    <text evidence="4">The sequence shown here is derived from an EMBL/GenBank/DDBJ whole genome shotgun (WGS) entry which is preliminary data.</text>
</comment>